<proteinExistence type="inferred from homology"/>
<comment type="caution">
    <text evidence="4">The sequence shown here is derived from an EMBL/GenBank/DDBJ whole genome shotgun (WGS) entry which is preliminary data.</text>
</comment>
<dbReference type="PANTHER" id="PTHR30203">
    <property type="entry name" value="OUTER MEMBRANE CATION EFFLUX PROTEIN"/>
    <property type="match status" value="1"/>
</dbReference>
<dbReference type="Pfam" id="PF02321">
    <property type="entry name" value="OEP"/>
    <property type="match status" value="2"/>
</dbReference>
<dbReference type="PANTHER" id="PTHR30203:SF25">
    <property type="entry name" value="OUTER MEMBRANE PROTEIN-RELATED"/>
    <property type="match status" value="1"/>
</dbReference>
<accession>A0ABW1YP94</accession>
<keyword evidence="5" id="KW-1185">Reference proteome</keyword>
<reference evidence="5" key="1">
    <citation type="journal article" date="2019" name="Int. J. Syst. Evol. Microbiol.">
        <title>The Global Catalogue of Microorganisms (GCM) 10K type strain sequencing project: providing services to taxonomists for standard genome sequencing and annotation.</title>
        <authorList>
            <consortium name="The Broad Institute Genomics Platform"/>
            <consortium name="The Broad Institute Genome Sequencing Center for Infectious Disease"/>
            <person name="Wu L."/>
            <person name="Ma J."/>
        </authorList>
    </citation>
    <scope>NUCLEOTIDE SEQUENCE [LARGE SCALE GENOMIC DNA]</scope>
    <source>
        <strain evidence="5">CGMCC 1.13718</strain>
    </source>
</reference>
<dbReference type="EMBL" id="JBHSVR010000001">
    <property type="protein sequence ID" value="MFC6633412.1"/>
    <property type="molecule type" value="Genomic_DNA"/>
</dbReference>
<sequence>MIRAASAHAVSRPLGALLLASAAACAPLGPNFSEPDIAWLAAWQPQLYGQVSWDPQADNISQWWRRFGDPVLDDLLAQARFENPDLRIAGLRILESRALLGIATGLKYPQLQQINASGAYVSEYIDGGPSDGHRDYRTGDAAFDIQWEMDFWGRFRRGIESADAAYFASVANQRDVQVLLMAQVAILYYGYKTTLQRIDIARDNVALQERSLEITRKLFESGQESELDLQQARTQYLATLASIPDLELDLVRQRNALCALLGRAPGDLPELANVDGRLPAPGQILLREMPANLLLRRPDVRRAAWQAASQSAQVGVALTDLYPAISLFGTVGWSGNSLDSVGDVSRLVAGPALTWNIFSYGRLENNVRVQDARLQQALESFRATVFGAAREIDDAASRIDQTGARQNILDESLVSAERSLEIATRQYQEGYADFQRVLDAQAAVFSQSDLVALNRGEHVAAIIDLYTSLGGGWREVTIDDVIPPEVREQMRERTDWGDLLEAPLPLPPDGGQAP</sequence>
<dbReference type="Proteomes" id="UP001596425">
    <property type="component" value="Unassembled WGS sequence"/>
</dbReference>
<dbReference type="RefSeq" id="WP_193189113.1">
    <property type="nucleotide sequence ID" value="NZ_JACZFR010000001.1"/>
</dbReference>
<evidence type="ECO:0000313" key="4">
    <source>
        <dbReference type="EMBL" id="MFC6633412.1"/>
    </source>
</evidence>
<feature type="signal peptide" evidence="2">
    <location>
        <begin position="1"/>
        <end position="26"/>
    </location>
</feature>
<comment type="similarity">
    <text evidence="1 2">Belongs to the outer membrane factor (OMF) (TC 1.B.17) family.</text>
</comment>
<dbReference type="Gene3D" id="1.20.1600.10">
    <property type="entry name" value="Outer membrane efflux proteins (OEP)"/>
    <property type="match status" value="1"/>
</dbReference>
<dbReference type="InterPro" id="IPR010131">
    <property type="entry name" value="MdtP/NodT-like"/>
</dbReference>
<feature type="chain" id="PRO_5044956985" evidence="2">
    <location>
        <begin position="27"/>
        <end position="514"/>
    </location>
</feature>
<evidence type="ECO:0000313" key="5">
    <source>
        <dbReference type="Proteomes" id="UP001596425"/>
    </source>
</evidence>
<dbReference type="Gene3D" id="2.20.200.10">
    <property type="entry name" value="Outer membrane efflux proteins (OEP)"/>
    <property type="match status" value="1"/>
</dbReference>
<evidence type="ECO:0000256" key="1">
    <source>
        <dbReference type="ARBA" id="ARBA00007613"/>
    </source>
</evidence>
<dbReference type="InterPro" id="IPR003423">
    <property type="entry name" value="OMP_efflux"/>
</dbReference>
<dbReference type="SUPFAM" id="SSF56954">
    <property type="entry name" value="Outer membrane efflux proteins (OEP)"/>
    <property type="match status" value="1"/>
</dbReference>
<dbReference type="PROSITE" id="PS51257">
    <property type="entry name" value="PROKAR_LIPOPROTEIN"/>
    <property type="match status" value="1"/>
</dbReference>
<evidence type="ECO:0000256" key="2">
    <source>
        <dbReference type="RuleBase" id="RU362097"/>
    </source>
</evidence>
<keyword evidence="2" id="KW-0732">Signal</keyword>
<keyword evidence="2" id="KW-0812">Transmembrane</keyword>
<keyword evidence="2" id="KW-0564">Palmitate</keyword>
<protein>
    <submittedName>
        <fullName evidence="4">Efflux transporter outer membrane subunit</fullName>
    </submittedName>
</protein>
<keyword evidence="2" id="KW-0472">Membrane</keyword>
<organism evidence="4 5">
    <name type="scientific">Microbulbifer taiwanensis</name>
    <dbReference type="NCBI Taxonomy" id="986746"/>
    <lineage>
        <taxon>Bacteria</taxon>
        <taxon>Pseudomonadati</taxon>
        <taxon>Pseudomonadota</taxon>
        <taxon>Gammaproteobacteria</taxon>
        <taxon>Cellvibrionales</taxon>
        <taxon>Microbulbiferaceae</taxon>
        <taxon>Microbulbifer</taxon>
    </lineage>
</organism>
<feature type="region of interest" description="Disordered" evidence="3">
    <location>
        <begin position="493"/>
        <end position="514"/>
    </location>
</feature>
<dbReference type="NCBIfam" id="TIGR01845">
    <property type="entry name" value="outer_NodT"/>
    <property type="match status" value="1"/>
</dbReference>
<name>A0ABW1YP94_9GAMM</name>
<gene>
    <name evidence="4" type="ORF">ACFQBM_08980</name>
</gene>
<keyword evidence="2" id="KW-1134">Transmembrane beta strand</keyword>
<keyword evidence="2" id="KW-0449">Lipoprotein</keyword>
<comment type="subcellular location">
    <subcellularLocation>
        <location evidence="2">Cell outer membrane</location>
        <topology evidence="2">Lipid-anchor</topology>
    </subcellularLocation>
</comment>
<evidence type="ECO:0000256" key="3">
    <source>
        <dbReference type="SAM" id="MobiDB-lite"/>
    </source>
</evidence>